<dbReference type="Proteomes" id="UP001249851">
    <property type="component" value="Unassembled WGS sequence"/>
</dbReference>
<comment type="caution">
    <text evidence="1">The sequence shown here is derived from an EMBL/GenBank/DDBJ whole genome shotgun (WGS) entry which is preliminary data.</text>
</comment>
<gene>
    <name evidence="1" type="ORF">P5673_029597</name>
</gene>
<dbReference type="EMBL" id="JARQWQ010000119">
    <property type="protein sequence ID" value="KAK2549887.1"/>
    <property type="molecule type" value="Genomic_DNA"/>
</dbReference>
<reference evidence="1" key="2">
    <citation type="journal article" date="2023" name="Science">
        <title>Genomic signatures of disease resistance in endangered staghorn corals.</title>
        <authorList>
            <person name="Vollmer S.V."/>
            <person name="Selwyn J.D."/>
            <person name="Despard B.A."/>
            <person name="Roesel C.L."/>
        </authorList>
    </citation>
    <scope>NUCLEOTIDE SEQUENCE</scope>
    <source>
        <strain evidence="1">K2</strain>
    </source>
</reference>
<name>A0AAD9UU89_ACRCE</name>
<keyword evidence="2" id="KW-1185">Reference proteome</keyword>
<organism evidence="1 2">
    <name type="scientific">Acropora cervicornis</name>
    <name type="common">Staghorn coral</name>
    <dbReference type="NCBI Taxonomy" id="6130"/>
    <lineage>
        <taxon>Eukaryota</taxon>
        <taxon>Metazoa</taxon>
        <taxon>Cnidaria</taxon>
        <taxon>Anthozoa</taxon>
        <taxon>Hexacorallia</taxon>
        <taxon>Scleractinia</taxon>
        <taxon>Astrocoeniina</taxon>
        <taxon>Acroporidae</taxon>
        <taxon>Acropora</taxon>
    </lineage>
</organism>
<evidence type="ECO:0000313" key="2">
    <source>
        <dbReference type="Proteomes" id="UP001249851"/>
    </source>
</evidence>
<reference evidence="1" key="1">
    <citation type="journal article" date="2023" name="G3 (Bethesda)">
        <title>Whole genome assembly and annotation of the endangered Caribbean coral Acropora cervicornis.</title>
        <authorList>
            <person name="Selwyn J.D."/>
            <person name="Vollmer S.V."/>
        </authorList>
    </citation>
    <scope>NUCLEOTIDE SEQUENCE</scope>
    <source>
        <strain evidence="1">K2</strain>
    </source>
</reference>
<evidence type="ECO:0000313" key="1">
    <source>
        <dbReference type="EMBL" id="KAK2549887.1"/>
    </source>
</evidence>
<accession>A0AAD9UU89</accession>
<protein>
    <submittedName>
        <fullName evidence="1">Uncharacterized protein</fullName>
    </submittedName>
</protein>
<dbReference type="AlphaFoldDB" id="A0AAD9UU89"/>
<proteinExistence type="predicted"/>
<sequence length="190" mass="21866">MWSSEWAIEDLQELDRKTQAVMPQNKGKFNSELNPTLCLSPDLGGRGLKEKEIVKTTHYIKSSKDPHIEVVRTFQDVKEAKKVIKDAKNYAQKLNVDVTFDEQHKSTSVTMGQKETEFKISSPKYIQPTLKEATDTKDKQKVSAQLWLGNYEGDHGKPWYQQSLLHAVLENEKATIYWNVPFILEKPLES</sequence>